<name>A0A1K0IT58_CUPNE</name>
<keyword evidence="1" id="KW-0472">Membrane</keyword>
<organism evidence="2">
    <name type="scientific">Cupriavidus necator</name>
    <name type="common">Alcaligenes eutrophus</name>
    <name type="synonym">Ralstonia eutropha</name>
    <dbReference type="NCBI Taxonomy" id="106590"/>
    <lineage>
        <taxon>Bacteria</taxon>
        <taxon>Pseudomonadati</taxon>
        <taxon>Pseudomonadota</taxon>
        <taxon>Betaproteobacteria</taxon>
        <taxon>Burkholderiales</taxon>
        <taxon>Burkholderiaceae</taxon>
        <taxon>Cupriavidus</taxon>
    </lineage>
</organism>
<dbReference type="EMBL" id="FMSH01000198">
    <property type="protein sequence ID" value="SCU76128.1"/>
    <property type="molecule type" value="Genomic_DNA"/>
</dbReference>
<gene>
    <name evidence="2" type="ORF">CNECB9_2770036</name>
</gene>
<dbReference type="Pfam" id="PF10617">
    <property type="entry name" value="DUF2474"/>
    <property type="match status" value="1"/>
</dbReference>
<sequence length="55" mass="5924">MDMDMDTQRPGTGTGSGTWLRRIGWLVLIWAASVAALGVAAWVLRIIMQGVGLHS</sequence>
<evidence type="ECO:0000256" key="1">
    <source>
        <dbReference type="SAM" id="Phobius"/>
    </source>
</evidence>
<keyword evidence="1" id="KW-0812">Transmembrane</keyword>
<protein>
    <recommendedName>
        <fullName evidence="3">DUF2474 domain-containing protein</fullName>
    </recommendedName>
</protein>
<keyword evidence="1" id="KW-1133">Transmembrane helix</keyword>
<evidence type="ECO:0000313" key="2">
    <source>
        <dbReference type="EMBL" id="SCU76128.1"/>
    </source>
</evidence>
<proteinExistence type="predicted"/>
<reference evidence="2" key="1">
    <citation type="submission" date="2016-09" db="EMBL/GenBank/DDBJ databases">
        <authorList>
            <person name="Capua I."/>
            <person name="De Benedictis P."/>
            <person name="Joannis T."/>
            <person name="Lombin L.H."/>
            <person name="Cattoli G."/>
        </authorList>
    </citation>
    <scope>NUCLEOTIDE SEQUENCE</scope>
    <source>
        <strain evidence="2">B9</strain>
    </source>
</reference>
<dbReference type="AlphaFoldDB" id="A0A1K0IT58"/>
<feature type="transmembrane region" description="Helical" evidence="1">
    <location>
        <begin position="23"/>
        <end position="44"/>
    </location>
</feature>
<dbReference type="InterPro" id="IPR018895">
    <property type="entry name" value="DUF2474"/>
</dbReference>
<evidence type="ECO:0008006" key="3">
    <source>
        <dbReference type="Google" id="ProtNLM"/>
    </source>
</evidence>
<accession>A0A1K0IT58</accession>